<dbReference type="CDD" id="cd00383">
    <property type="entry name" value="trans_reg_C"/>
    <property type="match status" value="1"/>
</dbReference>
<organism evidence="10 11">
    <name type="scientific">Gordonibacter urolithinfaciens</name>
    <dbReference type="NCBI Taxonomy" id="1335613"/>
    <lineage>
        <taxon>Bacteria</taxon>
        <taxon>Bacillati</taxon>
        <taxon>Actinomycetota</taxon>
        <taxon>Coriobacteriia</taxon>
        <taxon>Eggerthellales</taxon>
        <taxon>Eggerthellaceae</taxon>
        <taxon>Gordonibacter</taxon>
    </lineage>
</organism>
<dbReference type="PROSITE" id="PS51755">
    <property type="entry name" value="OMPR_PHOB"/>
    <property type="match status" value="1"/>
</dbReference>
<keyword evidence="4 7" id="KW-0238">DNA-binding</keyword>
<evidence type="ECO:0000313" key="11">
    <source>
        <dbReference type="Proteomes" id="UP000285258"/>
    </source>
</evidence>
<keyword evidence="2" id="KW-0902">Two-component regulatory system</keyword>
<protein>
    <submittedName>
        <fullName evidence="10">DNA-binding response regulator</fullName>
    </submittedName>
</protein>
<evidence type="ECO:0000256" key="7">
    <source>
        <dbReference type="PROSITE-ProRule" id="PRU01091"/>
    </source>
</evidence>
<dbReference type="SUPFAM" id="SSF46894">
    <property type="entry name" value="C-terminal effector domain of the bipartite response regulators"/>
    <property type="match status" value="1"/>
</dbReference>
<feature type="DNA-binding region" description="OmpR/PhoB-type" evidence="7">
    <location>
        <begin position="172"/>
        <end position="271"/>
    </location>
</feature>
<dbReference type="PANTHER" id="PTHR48111">
    <property type="entry name" value="REGULATOR OF RPOS"/>
    <property type="match status" value="1"/>
</dbReference>
<dbReference type="PROSITE" id="PS50110">
    <property type="entry name" value="RESPONSE_REGULATORY"/>
    <property type="match status" value="1"/>
</dbReference>
<sequence length="271" mass="29295">MPLLTPWAGAGPIQWPQGEARAAQRPGARRARNGEERGVAETKLIAVCDDEAAIADLVAQLLAQGGFEVRTFYAGADLLAAAAHEAFDLVVLDIMMPGMDGFACCRELRRTSSVPIIFLTAKDEEIDKVVGFELGADDYVVKPFKPRELLARVRARLRRSAPPAEGGRPPGSQLLEARGVAVDEEAYAATLHGEPLALTPKEFAILACLLRAAGRPVASRDLFEAVWGEEANAQSNNTVMVHIRHLRKKLAAIDSSQEFVETVWGVGYKLG</sequence>
<evidence type="ECO:0000259" key="9">
    <source>
        <dbReference type="PROSITE" id="PS51755"/>
    </source>
</evidence>
<dbReference type="Gene3D" id="1.10.10.10">
    <property type="entry name" value="Winged helix-like DNA-binding domain superfamily/Winged helix DNA-binding domain"/>
    <property type="match status" value="1"/>
</dbReference>
<reference evidence="11" key="1">
    <citation type="submission" date="2018-05" db="EMBL/GenBank/DDBJ databases">
        <title>Genome Sequencing of selected type strains of the family Eggerthellaceae.</title>
        <authorList>
            <person name="Danylec N."/>
            <person name="Stoll D.A."/>
            <person name="Doetsch A."/>
            <person name="Huch M."/>
        </authorList>
    </citation>
    <scope>NUCLEOTIDE SEQUENCE [LARGE SCALE GENOMIC DNA]</scope>
    <source>
        <strain evidence="11">DSM 27213</strain>
    </source>
</reference>
<feature type="domain" description="Response regulatory" evidence="8">
    <location>
        <begin position="44"/>
        <end position="157"/>
    </location>
</feature>
<keyword evidence="3" id="KW-0805">Transcription regulation</keyword>
<proteinExistence type="predicted"/>
<dbReference type="InterPro" id="IPR016032">
    <property type="entry name" value="Sig_transdc_resp-reg_C-effctor"/>
</dbReference>
<dbReference type="Gene3D" id="3.40.50.2300">
    <property type="match status" value="1"/>
</dbReference>
<evidence type="ECO:0000256" key="2">
    <source>
        <dbReference type="ARBA" id="ARBA00023012"/>
    </source>
</evidence>
<evidence type="ECO:0000256" key="1">
    <source>
        <dbReference type="ARBA" id="ARBA00022553"/>
    </source>
</evidence>
<dbReference type="GO" id="GO:0032993">
    <property type="term" value="C:protein-DNA complex"/>
    <property type="evidence" value="ECO:0007669"/>
    <property type="project" value="TreeGrafter"/>
</dbReference>
<dbReference type="AlphaFoldDB" id="A0A423UI49"/>
<dbReference type="GO" id="GO:0000156">
    <property type="term" value="F:phosphorelay response regulator activity"/>
    <property type="evidence" value="ECO:0007669"/>
    <property type="project" value="TreeGrafter"/>
</dbReference>
<evidence type="ECO:0000259" key="8">
    <source>
        <dbReference type="PROSITE" id="PS50110"/>
    </source>
</evidence>
<keyword evidence="1 6" id="KW-0597">Phosphoprotein</keyword>
<dbReference type="InterPro" id="IPR001867">
    <property type="entry name" value="OmpR/PhoB-type_DNA-bd"/>
</dbReference>
<dbReference type="InterPro" id="IPR001789">
    <property type="entry name" value="Sig_transdc_resp-reg_receiver"/>
</dbReference>
<dbReference type="Gene3D" id="6.10.250.690">
    <property type="match status" value="1"/>
</dbReference>
<dbReference type="FunFam" id="3.40.50.2300:FF:000001">
    <property type="entry name" value="DNA-binding response regulator PhoB"/>
    <property type="match status" value="1"/>
</dbReference>
<dbReference type="SMART" id="SM00862">
    <property type="entry name" value="Trans_reg_C"/>
    <property type="match status" value="1"/>
</dbReference>
<dbReference type="GO" id="GO:0005829">
    <property type="term" value="C:cytosol"/>
    <property type="evidence" value="ECO:0007669"/>
    <property type="project" value="TreeGrafter"/>
</dbReference>
<comment type="caution">
    <text evidence="10">The sequence shown here is derived from an EMBL/GenBank/DDBJ whole genome shotgun (WGS) entry which is preliminary data.</text>
</comment>
<dbReference type="PANTHER" id="PTHR48111:SF1">
    <property type="entry name" value="TWO-COMPONENT RESPONSE REGULATOR ORR33"/>
    <property type="match status" value="1"/>
</dbReference>
<evidence type="ECO:0000256" key="6">
    <source>
        <dbReference type="PROSITE-ProRule" id="PRU00169"/>
    </source>
</evidence>
<dbReference type="InterPro" id="IPR039420">
    <property type="entry name" value="WalR-like"/>
</dbReference>
<dbReference type="Proteomes" id="UP000285258">
    <property type="component" value="Unassembled WGS sequence"/>
</dbReference>
<accession>A0A423UI49</accession>
<dbReference type="EMBL" id="QIBW01000015">
    <property type="protein sequence ID" value="ROT88686.1"/>
    <property type="molecule type" value="Genomic_DNA"/>
</dbReference>
<name>A0A423UI49_9ACTN</name>
<gene>
    <name evidence="10" type="ORF">DMP12_11530</name>
</gene>
<dbReference type="Pfam" id="PF00486">
    <property type="entry name" value="Trans_reg_C"/>
    <property type="match status" value="1"/>
</dbReference>
<evidence type="ECO:0000313" key="10">
    <source>
        <dbReference type="EMBL" id="ROT88686.1"/>
    </source>
</evidence>
<feature type="domain" description="OmpR/PhoB-type" evidence="9">
    <location>
        <begin position="172"/>
        <end position="271"/>
    </location>
</feature>
<dbReference type="Pfam" id="PF00072">
    <property type="entry name" value="Response_reg"/>
    <property type="match status" value="1"/>
</dbReference>
<dbReference type="SUPFAM" id="SSF52172">
    <property type="entry name" value="CheY-like"/>
    <property type="match status" value="1"/>
</dbReference>
<dbReference type="InterPro" id="IPR011006">
    <property type="entry name" value="CheY-like_superfamily"/>
</dbReference>
<evidence type="ECO:0000256" key="5">
    <source>
        <dbReference type="ARBA" id="ARBA00023163"/>
    </source>
</evidence>
<feature type="modified residue" description="4-aspartylphosphate" evidence="6">
    <location>
        <position position="93"/>
    </location>
</feature>
<dbReference type="InterPro" id="IPR036388">
    <property type="entry name" value="WH-like_DNA-bd_sf"/>
</dbReference>
<dbReference type="GO" id="GO:0000976">
    <property type="term" value="F:transcription cis-regulatory region binding"/>
    <property type="evidence" value="ECO:0007669"/>
    <property type="project" value="TreeGrafter"/>
</dbReference>
<dbReference type="SMART" id="SM00448">
    <property type="entry name" value="REC"/>
    <property type="match status" value="1"/>
</dbReference>
<dbReference type="CDD" id="cd17574">
    <property type="entry name" value="REC_OmpR"/>
    <property type="match status" value="1"/>
</dbReference>
<keyword evidence="5" id="KW-0804">Transcription</keyword>
<dbReference type="GO" id="GO:0006355">
    <property type="term" value="P:regulation of DNA-templated transcription"/>
    <property type="evidence" value="ECO:0007669"/>
    <property type="project" value="InterPro"/>
</dbReference>
<evidence type="ECO:0000256" key="3">
    <source>
        <dbReference type="ARBA" id="ARBA00023015"/>
    </source>
</evidence>
<evidence type="ECO:0000256" key="4">
    <source>
        <dbReference type="ARBA" id="ARBA00023125"/>
    </source>
</evidence>